<gene>
    <name evidence="5" type="primary">LOC110778313</name>
</gene>
<accession>A0A9R0HWZ2</accession>
<feature type="compositionally biased region" description="Polar residues" evidence="1">
    <location>
        <begin position="43"/>
        <end position="54"/>
    </location>
</feature>
<feature type="domain" description="MHD1" evidence="2">
    <location>
        <begin position="508"/>
        <end position="651"/>
    </location>
</feature>
<dbReference type="PROSITE" id="PS51258">
    <property type="entry name" value="MHD1"/>
    <property type="match status" value="1"/>
</dbReference>
<dbReference type="Proteomes" id="UP000813463">
    <property type="component" value="Chromosome 2"/>
</dbReference>
<evidence type="ECO:0000256" key="1">
    <source>
        <dbReference type="SAM" id="MobiDB-lite"/>
    </source>
</evidence>
<dbReference type="InterPro" id="IPR014772">
    <property type="entry name" value="Munc13_dom-2"/>
</dbReference>
<protein>
    <submittedName>
        <fullName evidence="5">Protein unc-13 homolog</fullName>
    </submittedName>
</protein>
<feature type="region of interest" description="Disordered" evidence="1">
    <location>
        <begin position="43"/>
        <end position="80"/>
    </location>
</feature>
<sequence>MVNAMEIPRSVIGELGAGITSSELRETAYEILIGACRSSTGSKPLTYIPQSERNTSTDRDRSTSSLTTSPSLQRSLTSAAASKVKKALGISSGGRRKGGERKSGGTVGEMIRVQMRVSEQIDSRVRRAFLRIAAGQLGRRIESIVVPLELLQQLKQSDFPNQQEFEAFQKRSLKLLEAGLLLYPYVPLDKSDNGAQRLKQIIRGASEKPIMETGKNSEFMQVLRTVVMTLSCRSFDDQASNMCHWADGFPLNLHIYQVLLEACFDVDDETSIIEEVDEVLELIKKTWVILGMNQELHNLCFLWTLFHRYVETGEIEDDLLFAASNLLAEVENDAKTMKDVDYSKVLSSSLSAMLGWAEKQLLTYHDTFSSGNVELMQSVATLAVTSAKILVEDISHEYRKKRKEVNVARDRVETYIRSSIRTAFAQKMEKINLSKSSSKNLQNQIPVLSLLAQEVTDLALSEKEIYSPIFKRWHPLSAGVAAATLHVCFANELKQFVARINELTPDAVQVLLAADRLEKQLVQVAVEDAVESDDGGKSIIKEMPPYDTEAVIGTLVKSWIRTRVDRLKEWVDNYLKQEVWNVQANKERVAPSLIEVLRIVDETLEAFFLLPIPMQPALVTDLTISLDRCLQHYILKAKSGCGTRKSYLPSLPGLTRCSAGSKFFKKKEKSQVPMRRSQVGSTNVGDLFGISQLCVRINSMQRIRSGVDALEKRTITYLKSSGSADYKGTKFELSIAASFEAIHELSEITSYKIVFQELSHVLWDGLYVGEVSSSRIELFLQELEHYLETIATTVHDRVRTRLITEVMKASFEGFLLVLVAGGPSRSFTQQDSVIIEEDFKSLCDLFWSNGDGLPSEVIDRFATTLKTILPVLRIDTESLIEQLKQAIMQSYDSSAAKSRLPLPPTTGEWDVTEPNTLLRILCHRDDELAAKFLKRTYGLPTKLS</sequence>
<dbReference type="PROSITE" id="PS51259">
    <property type="entry name" value="MHD2"/>
    <property type="match status" value="1"/>
</dbReference>
<dbReference type="InterPro" id="IPR008528">
    <property type="entry name" value="unc-13_homologue"/>
</dbReference>
<dbReference type="PANTHER" id="PTHR31280">
    <property type="entry name" value="PROTEIN UNC-13 HOMOLOG"/>
    <property type="match status" value="1"/>
</dbReference>
<dbReference type="InterPro" id="IPR057984">
    <property type="entry name" value="PATROL1_C"/>
</dbReference>
<name>A0A9R0HWZ2_SPIOL</name>
<keyword evidence="4" id="KW-1185">Reference proteome</keyword>
<evidence type="ECO:0000313" key="4">
    <source>
        <dbReference type="Proteomes" id="UP000813463"/>
    </source>
</evidence>
<dbReference type="Pfam" id="PF25761">
    <property type="entry name" value="TPR_PATROL1"/>
    <property type="match status" value="1"/>
</dbReference>
<dbReference type="GeneID" id="110778313"/>
<evidence type="ECO:0000259" key="2">
    <source>
        <dbReference type="PROSITE" id="PS51258"/>
    </source>
</evidence>
<evidence type="ECO:0000313" key="5">
    <source>
        <dbReference type="RefSeq" id="XP_021838573.2"/>
    </source>
</evidence>
<proteinExistence type="predicted"/>
<dbReference type="PANTHER" id="PTHR31280:SF16">
    <property type="entry name" value="GLS PROTEIN (DUF810)"/>
    <property type="match status" value="1"/>
</dbReference>
<feature type="compositionally biased region" description="Low complexity" evidence="1">
    <location>
        <begin position="63"/>
        <end position="78"/>
    </location>
</feature>
<dbReference type="RefSeq" id="XP_021838573.2">
    <property type="nucleotide sequence ID" value="XM_021982881.2"/>
</dbReference>
<feature type="domain" description="MHD2" evidence="3">
    <location>
        <begin position="773"/>
        <end position="883"/>
    </location>
</feature>
<reference evidence="5" key="2">
    <citation type="submission" date="2025-08" db="UniProtKB">
        <authorList>
            <consortium name="RefSeq"/>
        </authorList>
    </citation>
    <scope>IDENTIFICATION</scope>
    <source>
        <tissue evidence="5">Leaf</tissue>
    </source>
</reference>
<reference evidence="4" key="1">
    <citation type="journal article" date="2021" name="Nat. Commun.">
        <title>Genomic analyses provide insights into spinach domestication and the genetic basis of agronomic traits.</title>
        <authorList>
            <person name="Cai X."/>
            <person name="Sun X."/>
            <person name="Xu C."/>
            <person name="Sun H."/>
            <person name="Wang X."/>
            <person name="Ge C."/>
            <person name="Zhang Z."/>
            <person name="Wang Q."/>
            <person name="Fei Z."/>
            <person name="Jiao C."/>
            <person name="Wang Q."/>
        </authorList>
    </citation>
    <scope>NUCLEOTIDE SEQUENCE [LARGE SCALE GENOMIC DNA]</scope>
    <source>
        <strain evidence="4">cv. Varoflay</strain>
    </source>
</reference>
<evidence type="ECO:0000259" key="3">
    <source>
        <dbReference type="PROSITE" id="PS51259"/>
    </source>
</evidence>
<dbReference type="KEGG" id="soe:110778313"/>
<organism evidence="4 5">
    <name type="scientific">Spinacia oleracea</name>
    <name type="common">Spinach</name>
    <dbReference type="NCBI Taxonomy" id="3562"/>
    <lineage>
        <taxon>Eukaryota</taxon>
        <taxon>Viridiplantae</taxon>
        <taxon>Streptophyta</taxon>
        <taxon>Embryophyta</taxon>
        <taxon>Tracheophyta</taxon>
        <taxon>Spermatophyta</taxon>
        <taxon>Magnoliopsida</taxon>
        <taxon>eudicotyledons</taxon>
        <taxon>Gunneridae</taxon>
        <taxon>Pentapetalae</taxon>
        <taxon>Caryophyllales</taxon>
        <taxon>Chenopodiaceae</taxon>
        <taxon>Chenopodioideae</taxon>
        <taxon>Anserineae</taxon>
        <taxon>Spinacia</taxon>
    </lineage>
</organism>
<dbReference type="InterPro" id="IPR014770">
    <property type="entry name" value="Munc13_1"/>
</dbReference>
<dbReference type="AlphaFoldDB" id="A0A9R0HWZ2"/>